<evidence type="ECO:0000256" key="7">
    <source>
        <dbReference type="ARBA" id="ARBA00035399"/>
    </source>
</evidence>
<comment type="similarity">
    <text evidence="2">Belongs to the universal ribosomal protein uL29 family.</text>
</comment>
<reference evidence="10" key="2">
    <citation type="submission" date="2015-01" db="EMBL/GenBank/DDBJ databases">
        <title>Evolutionary Origins and Diversification of the Mycorrhizal Mutualists.</title>
        <authorList>
            <consortium name="DOE Joint Genome Institute"/>
            <consortium name="Mycorrhizal Genomics Consortium"/>
            <person name="Kohler A."/>
            <person name="Kuo A."/>
            <person name="Nagy L.G."/>
            <person name="Floudas D."/>
            <person name="Copeland A."/>
            <person name="Barry K.W."/>
            <person name="Cichocki N."/>
            <person name="Veneault-Fourrey C."/>
            <person name="LaButti K."/>
            <person name="Lindquist E.A."/>
            <person name="Lipzen A."/>
            <person name="Lundell T."/>
            <person name="Morin E."/>
            <person name="Murat C."/>
            <person name="Riley R."/>
            <person name="Ohm R."/>
            <person name="Sun H."/>
            <person name="Tunlid A."/>
            <person name="Henrissat B."/>
            <person name="Grigoriev I.V."/>
            <person name="Hibbett D.S."/>
            <person name="Martin F."/>
        </authorList>
    </citation>
    <scope>NUCLEOTIDE SEQUENCE [LARGE SCALE GENOMIC DNA]</scope>
    <source>
        <strain evidence="10">LaAM-08-1</strain>
    </source>
</reference>
<dbReference type="Gene3D" id="6.10.330.20">
    <property type="match status" value="1"/>
</dbReference>
<reference evidence="9 10" key="1">
    <citation type="submission" date="2014-04" db="EMBL/GenBank/DDBJ databases">
        <authorList>
            <consortium name="DOE Joint Genome Institute"/>
            <person name="Kuo A."/>
            <person name="Kohler A."/>
            <person name="Nagy L.G."/>
            <person name="Floudas D."/>
            <person name="Copeland A."/>
            <person name="Barry K.W."/>
            <person name="Cichocki N."/>
            <person name="Veneault-Fourrey C."/>
            <person name="LaButti K."/>
            <person name="Lindquist E.A."/>
            <person name="Lipzen A."/>
            <person name="Lundell T."/>
            <person name="Morin E."/>
            <person name="Murat C."/>
            <person name="Sun H."/>
            <person name="Tunlid A."/>
            <person name="Henrissat B."/>
            <person name="Grigoriev I.V."/>
            <person name="Hibbett D.S."/>
            <person name="Martin F."/>
            <person name="Nordberg H.P."/>
            <person name="Cantor M.N."/>
            <person name="Hua S.X."/>
        </authorList>
    </citation>
    <scope>NUCLEOTIDE SEQUENCE [LARGE SCALE GENOMIC DNA]</scope>
    <source>
        <strain evidence="9 10">LaAM-08-1</strain>
    </source>
</reference>
<proteinExistence type="inferred from homology"/>
<dbReference type="InterPro" id="IPR038340">
    <property type="entry name" value="MRP-L47_sf"/>
</dbReference>
<dbReference type="AlphaFoldDB" id="A0A0C9XW75"/>
<comment type="subcellular location">
    <subcellularLocation>
        <location evidence="1">Mitochondrion</location>
    </subcellularLocation>
</comment>
<evidence type="ECO:0000256" key="1">
    <source>
        <dbReference type="ARBA" id="ARBA00004173"/>
    </source>
</evidence>
<evidence type="ECO:0000313" key="10">
    <source>
        <dbReference type="Proteomes" id="UP000054477"/>
    </source>
</evidence>
<dbReference type="OrthoDB" id="270763at2759"/>
<keyword evidence="10" id="KW-1185">Reference proteome</keyword>
<dbReference type="GO" id="GO:0032543">
    <property type="term" value="P:mitochondrial translation"/>
    <property type="evidence" value="ECO:0007669"/>
    <property type="project" value="TreeGrafter"/>
</dbReference>
<evidence type="ECO:0000256" key="4">
    <source>
        <dbReference type="ARBA" id="ARBA00023128"/>
    </source>
</evidence>
<dbReference type="SUPFAM" id="SSF46561">
    <property type="entry name" value="Ribosomal protein L29 (L29p)"/>
    <property type="match status" value="1"/>
</dbReference>
<keyword evidence="5" id="KW-0687">Ribonucleoprotein</keyword>
<evidence type="ECO:0000256" key="5">
    <source>
        <dbReference type="ARBA" id="ARBA00023274"/>
    </source>
</evidence>
<feature type="coiled-coil region" evidence="8">
    <location>
        <begin position="95"/>
        <end position="122"/>
    </location>
</feature>
<dbReference type="HOGENOM" id="CLU_1875771_0_0_1"/>
<keyword evidence="3" id="KW-0689">Ribosomal protein</keyword>
<dbReference type="GO" id="GO:0005762">
    <property type="term" value="C:mitochondrial large ribosomal subunit"/>
    <property type="evidence" value="ECO:0007669"/>
    <property type="project" value="TreeGrafter"/>
</dbReference>
<dbReference type="PANTHER" id="PTHR21183">
    <property type="entry name" value="RIBOSOMAL PROTEIN L47, MITOCHONDRIAL-RELATED"/>
    <property type="match status" value="1"/>
</dbReference>
<dbReference type="PANTHER" id="PTHR21183:SF18">
    <property type="entry name" value="LARGE RIBOSOMAL SUBUNIT PROTEIN UL29M"/>
    <property type="match status" value="1"/>
</dbReference>
<name>A0A0C9XW75_9AGAR</name>
<sequence length="136" mass="16231">MTGRAWKASELRLKSFKDLHTLWYVTLRERNLLATQKEEVRRLGVTYEPMQVSQDKVHSCRKTMARIKVVINERRRAYLEALKLSEEEKDKQADRVLLELQNTELKEAAQKYRAKKVEIKHRRRLLRKTAVQEVKA</sequence>
<evidence type="ECO:0000256" key="8">
    <source>
        <dbReference type="SAM" id="Coils"/>
    </source>
</evidence>
<gene>
    <name evidence="9" type="ORF">K443DRAFT_678006</name>
</gene>
<accession>A0A0C9XW75</accession>
<dbReference type="EMBL" id="KN838600">
    <property type="protein sequence ID" value="KIK01862.1"/>
    <property type="molecule type" value="Genomic_DNA"/>
</dbReference>
<evidence type="ECO:0000256" key="3">
    <source>
        <dbReference type="ARBA" id="ARBA00022980"/>
    </source>
</evidence>
<evidence type="ECO:0000313" key="9">
    <source>
        <dbReference type="EMBL" id="KIK01862.1"/>
    </source>
</evidence>
<evidence type="ECO:0000256" key="6">
    <source>
        <dbReference type="ARBA" id="ARBA00035289"/>
    </source>
</evidence>
<dbReference type="InterPro" id="IPR010729">
    <property type="entry name" value="Ribosomal_uL29_mit"/>
</dbReference>
<dbReference type="GO" id="GO:0003735">
    <property type="term" value="F:structural constituent of ribosome"/>
    <property type="evidence" value="ECO:0007669"/>
    <property type="project" value="InterPro"/>
</dbReference>
<keyword evidence="8" id="KW-0175">Coiled coil</keyword>
<organism evidence="9 10">
    <name type="scientific">Laccaria amethystina LaAM-08-1</name>
    <dbReference type="NCBI Taxonomy" id="1095629"/>
    <lineage>
        <taxon>Eukaryota</taxon>
        <taxon>Fungi</taxon>
        <taxon>Dikarya</taxon>
        <taxon>Basidiomycota</taxon>
        <taxon>Agaricomycotina</taxon>
        <taxon>Agaricomycetes</taxon>
        <taxon>Agaricomycetidae</taxon>
        <taxon>Agaricales</taxon>
        <taxon>Agaricineae</taxon>
        <taxon>Hydnangiaceae</taxon>
        <taxon>Laccaria</taxon>
    </lineage>
</organism>
<dbReference type="InterPro" id="IPR036049">
    <property type="entry name" value="Ribosomal_uL29_sf"/>
</dbReference>
<protein>
    <recommendedName>
        <fullName evidence="6">Large ribosomal subunit protein uL29m</fullName>
    </recommendedName>
    <alternativeName>
        <fullName evidence="7">54S ribosomal protein L4, mitochondrial</fullName>
    </alternativeName>
</protein>
<dbReference type="Proteomes" id="UP000054477">
    <property type="component" value="Unassembled WGS sequence"/>
</dbReference>
<dbReference type="STRING" id="1095629.A0A0C9XW75"/>
<dbReference type="Pfam" id="PF06984">
    <property type="entry name" value="MRP-L47"/>
    <property type="match status" value="1"/>
</dbReference>
<evidence type="ECO:0000256" key="2">
    <source>
        <dbReference type="ARBA" id="ARBA00009254"/>
    </source>
</evidence>
<keyword evidence="4" id="KW-0496">Mitochondrion</keyword>